<dbReference type="GO" id="GO:0008168">
    <property type="term" value="F:methyltransferase activity"/>
    <property type="evidence" value="ECO:0007669"/>
    <property type="project" value="UniProtKB-KW"/>
</dbReference>
<evidence type="ECO:0000313" key="9">
    <source>
        <dbReference type="EMBL" id="TXL72053.1"/>
    </source>
</evidence>
<dbReference type="SUPFAM" id="SSF53335">
    <property type="entry name" value="S-adenosyl-L-methionine-dependent methyltransferases"/>
    <property type="match status" value="1"/>
</dbReference>
<dbReference type="Proteomes" id="UP000321638">
    <property type="component" value="Unassembled WGS sequence"/>
</dbReference>
<organism evidence="9 10">
    <name type="scientific">Vineibacter terrae</name>
    <dbReference type="NCBI Taxonomy" id="2586908"/>
    <lineage>
        <taxon>Bacteria</taxon>
        <taxon>Pseudomonadati</taxon>
        <taxon>Pseudomonadota</taxon>
        <taxon>Alphaproteobacteria</taxon>
        <taxon>Hyphomicrobiales</taxon>
        <taxon>Vineibacter</taxon>
    </lineage>
</organism>
<evidence type="ECO:0000313" key="10">
    <source>
        <dbReference type="Proteomes" id="UP000321638"/>
    </source>
</evidence>
<dbReference type="SUPFAM" id="SSF88697">
    <property type="entry name" value="PUA domain-like"/>
    <property type="match status" value="1"/>
</dbReference>
<dbReference type="GO" id="GO:0032259">
    <property type="term" value="P:methylation"/>
    <property type="evidence" value="ECO:0007669"/>
    <property type="project" value="UniProtKB-KW"/>
</dbReference>
<keyword evidence="10" id="KW-1185">Reference proteome</keyword>
<dbReference type="PROSITE" id="PS50890">
    <property type="entry name" value="PUA"/>
    <property type="match status" value="1"/>
</dbReference>
<dbReference type="InterPro" id="IPR036974">
    <property type="entry name" value="PUA_sf"/>
</dbReference>
<feature type="domain" description="RlmI-like PUA" evidence="8">
    <location>
        <begin position="9"/>
        <end position="70"/>
    </location>
</feature>
<comment type="caution">
    <text evidence="9">The sequence shown here is derived from an EMBL/GenBank/DDBJ whole genome shotgun (WGS) entry which is preliminary data.</text>
</comment>
<dbReference type="AlphaFoldDB" id="A0A5C8PE56"/>
<dbReference type="PANTHER" id="PTHR42873:SF1">
    <property type="entry name" value="S-ADENOSYLMETHIONINE-DEPENDENT METHYLTRANSFERASE DOMAIN-CONTAINING PROTEIN"/>
    <property type="match status" value="1"/>
</dbReference>
<evidence type="ECO:0000256" key="3">
    <source>
        <dbReference type="ARBA" id="ARBA00022603"/>
    </source>
</evidence>
<dbReference type="RefSeq" id="WP_147850081.1">
    <property type="nucleotide sequence ID" value="NZ_VDUZ01000036.1"/>
</dbReference>
<dbReference type="Gene3D" id="2.30.130.10">
    <property type="entry name" value="PUA domain"/>
    <property type="match status" value="1"/>
</dbReference>
<dbReference type="InterPro" id="IPR041532">
    <property type="entry name" value="RlmI-like_PUA"/>
</dbReference>
<feature type="domain" description="S-adenosylmethionine-dependent methyltransferase" evidence="7">
    <location>
        <begin position="177"/>
        <end position="392"/>
    </location>
</feature>
<dbReference type="CDD" id="cd11572">
    <property type="entry name" value="RlmI_M_like"/>
    <property type="match status" value="1"/>
</dbReference>
<dbReference type="Gene3D" id="3.30.750.80">
    <property type="entry name" value="RNA methyltransferase domain (HRMD) like"/>
    <property type="match status" value="1"/>
</dbReference>
<dbReference type="InterPro" id="IPR019614">
    <property type="entry name" value="SAM-dep_methyl-trfase"/>
</dbReference>
<evidence type="ECO:0000259" key="8">
    <source>
        <dbReference type="Pfam" id="PF17785"/>
    </source>
</evidence>
<gene>
    <name evidence="9" type="ORF">FHP25_26875</name>
</gene>
<comment type="subcellular location">
    <subcellularLocation>
        <location evidence="1">Cytoplasm</location>
    </subcellularLocation>
</comment>
<dbReference type="InterPro" id="IPR015947">
    <property type="entry name" value="PUA-like_sf"/>
</dbReference>
<dbReference type="CDD" id="cd02440">
    <property type="entry name" value="AdoMet_MTases"/>
    <property type="match status" value="1"/>
</dbReference>
<dbReference type="PANTHER" id="PTHR42873">
    <property type="entry name" value="RIBOSOMAL RNA LARGE SUBUNIT METHYLTRANSFERASE"/>
    <property type="match status" value="1"/>
</dbReference>
<dbReference type="Pfam" id="PF17785">
    <property type="entry name" value="PUA_3"/>
    <property type="match status" value="1"/>
</dbReference>
<evidence type="ECO:0000256" key="1">
    <source>
        <dbReference type="ARBA" id="ARBA00004496"/>
    </source>
</evidence>
<dbReference type="Gene3D" id="3.40.50.150">
    <property type="entry name" value="Vaccinia Virus protein VP39"/>
    <property type="match status" value="1"/>
</dbReference>
<name>A0A5C8PE56_9HYPH</name>
<comment type="similarity">
    <text evidence="6">Belongs to the methyltransferase superfamily. RlmI family.</text>
</comment>
<dbReference type="GO" id="GO:0005737">
    <property type="term" value="C:cytoplasm"/>
    <property type="evidence" value="ECO:0007669"/>
    <property type="project" value="UniProtKB-SubCell"/>
</dbReference>
<keyword evidence="3 9" id="KW-0489">Methyltransferase</keyword>
<dbReference type="Pfam" id="PF10672">
    <property type="entry name" value="Methyltrans_SAM"/>
    <property type="match status" value="1"/>
</dbReference>
<evidence type="ECO:0000256" key="6">
    <source>
        <dbReference type="ARBA" id="ARBA00038091"/>
    </source>
</evidence>
<dbReference type="OrthoDB" id="9805492at2"/>
<sequence length="396" mass="42568">MSKYPSVLMRAGEDRRLRQGHPWAFSNEILMEPATKALPPGSAVVLRAAGGDALGVATFNPHSLIAARLVCSNGDARLDRSLIEDRLATALQLRTRLYAGVPHYRLVHAEADGLPGLIVDRYGDVCVMQANTAGVDRLTDDILAALDAVVAPSAVLLKNDSPARKLEGLQLETRIVKGEVPGPIDLIENSARFVCDPAGGQKTGWFFDQRDNRAMVAAFAGGARVLDTYAYAGGFGVLAAVNGAAEVHLVDRSQPALDLARQSAELNGVAARCHVTRTEVFDELARLDKLRERFDIVICDPPAFVKSRKDLKPGAQGYRKMTRLAAPLVVKSGLLFVASCSHLVDPPLFAEQVKRGLHDAGREARVLRATGAGMDHPVHPSLPETAYLKGLLLALD</sequence>
<proteinExistence type="inferred from homology"/>
<accession>A0A5C8PE56</accession>
<reference evidence="9 10" key="1">
    <citation type="submission" date="2019-06" db="EMBL/GenBank/DDBJ databases">
        <title>New taxonomy in bacterial strain CC-CFT640, isolated from vineyard.</title>
        <authorList>
            <person name="Lin S.-Y."/>
            <person name="Tsai C.-F."/>
            <person name="Young C.-C."/>
        </authorList>
    </citation>
    <scope>NUCLEOTIDE SEQUENCE [LARGE SCALE GENOMIC DNA]</scope>
    <source>
        <strain evidence="9 10">CC-CFT640</strain>
    </source>
</reference>
<evidence type="ECO:0000256" key="5">
    <source>
        <dbReference type="ARBA" id="ARBA00022691"/>
    </source>
</evidence>
<protein>
    <submittedName>
        <fullName evidence="9">Class I SAM-dependent rRNA methyltransferase</fullName>
    </submittedName>
</protein>
<keyword evidence="5" id="KW-0949">S-adenosyl-L-methionine</keyword>
<evidence type="ECO:0000256" key="4">
    <source>
        <dbReference type="ARBA" id="ARBA00022679"/>
    </source>
</evidence>
<evidence type="ECO:0000259" key="7">
    <source>
        <dbReference type="Pfam" id="PF10672"/>
    </source>
</evidence>
<keyword evidence="4 9" id="KW-0808">Transferase</keyword>
<evidence type="ECO:0000256" key="2">
    <source>
        <dbReference type="ARBA" id="ARBA00022490"/>
    </source>
</evidence>
<dbReference type="CDD" id="cd21153">
    <property type="entry name" value="PUA_RlmI"/>
    <property type="match status" value="1"/>
</dbReference>
<dbReference type="EMBL" id="VDUZ01000036">
    <property type="protein sequence ID" value="TXL72053.1"/>
    <property type="molecule type" value="Genomic_DNA"/>
</dbReference>
<dbReference type="InterPro" id="IPR029063">
    <property type="entry name" value="SAM-dependent_MTases_sf"/>
</dbReference>
<keyword evidence="2" id="KW-0963">Cytoplasm</keyword>
<dbReference type="GO" id="GO:0003723">
    <property type="term" value="F:RNA binding"/>
    <property type="evidence" value="ECO:0007669"/>
    <property type="project" value="InterPro"/>
</dbReference>